<dbReference type="RefSeq" id="WP_347436213.1">
    <property type="nucleotide sequence ID" value="NZ_CP089291.1"/>
</dbReference>
<gene>
    <name evidence="2" type="ORF">LSG31_16745</name>
</gene>
<dbReference type="Proteomes" id="UP000830167">
    <property type="component" value="Chromosome"/>
</dbReference>
<protein>
    <submittedName>
        <fullName evidence="2">DsbA family oxidoreductase</fullName>
    </submittedName>
</protein>
<accession>A0ABY4CK30</accession>
<dbReference type="Pfam" id="PF01323">
    <property type="entry name" value="DSBA"/>
    <property type="match status" value="1"/>
</dbReference>
<evidence type="ECO:0000313" key="3">
    <source>
        <dbReference type="Proteomes" id="UP000830167"/>
    </source>
</evidence>
<name>A0ABY4CK30_9BACL</name>
<dbReference type="PANTHER" id="PTHR13887:SF33">
    <property type="entry name" value="ISOMERASE"/>
    <property type="match status" value="1"/>
</dbReference>
<organism evidence="2 3">
    <name type="scientific">Fodinisporobacter ferrooxydans</name>
    <dbReference type="NCBI Taxonomy" id="2901836"/>
    <lineage>
        <taxon>Bacteria</taxon>
        <taxon>Bacillati</taxon>
        <taxon>Bacillota</taxon>
        <taxon>Bacilli</taxon>
        <taxon>Bacillales</taxon>
        <taxon>Alicyclobacillaceae</taxon>
        <taxon>Fodinisporobacter</taxon>
    </lineage>
</organism>
<keyword evidence="3" id="KW-1185">Reference proteome</keyword>
<sequence>MIGKVPLDQLAKERNIEVKWKAFELRPEGVEVPPKPPEYMARAKAGVEALSKQYGIEMKWNDKSPHSRLALEGAKFAEEYGKGNVYHDKVFAAQFQQQKNINDRNVLVDIATEIGLDPEKFREALETRRYRSLVIQEHEEARQMGITGIPCFIVGNRGVMGVQSYESLKRLLDGTIE</sequence>
<evidence type="ECO:0000259" key="1">
    <source>
        <dbReference type="Pfam" id="PF01323"/>
    </source>
</evidence>
<dbReference type="PANTHER" id="PTHR13887">
    <property type="entry name" value="GLUTATHIONE S-TRANSFERASE KAPPA"/>
    <property type="match status" value="1"/>
</dbReference>
<proteinExistence type="predicted"/>
<dbReference type="InterPro" id="IPR001853">
    <property type="entry name" value="DSBA-like_thioredoxin_dom"/>
</dbReference>
<dbReference type="Gene3D" id="3.40.30.10">
    <property type="entry name" value="Glutaredoxin"/>
    <property type="match status" value="1"/>
</dbReference>
<reference evidence="2" key="1">
    <citation type="submission" date="2021-12" db="EMBL/GenBank/DDBJ databases">
        <title>Alicyclobacillaceae gen. nov., sp. nov., isolated from chalcocite enrichment system.</title>
        <authorList>
            <person name="Jiang Z."/>
        </authorList>
    </citation>
    <scope>NUCLEOTIDE SEQUENCE</scope>
    <source>
        <strain evidence="2">MYW30-H2</strain>
    </source>
</reference>
<evidence type="ECO:0000313" key="2">
    <source>
        <dbReference type="EMBL" id="UOF89523.1"/>
    </source>
</evidence>
<dbReference type="SUPFAM" id="SSF52833">
    <property type="entry name" value="Thioredoxin-like"/>
    <property type="match status" value="1"/>
</dbReference>
<feature type="domain" description="DSBA-like thioredoxin" evidence="1">
    <location>
        <begin position="2"/>
        <end position="172"/>
    </location>
</feature>
<dbReference type="EMBL" id="CP089291">
    <property type="protein sequence ID" value="UOF89523.1"/>
    <property type="molecule type" value="Genomic_DNA"/>
</dbReference>
<dbReference type="CDD" id="cd03024">
    <property type="entry name" value="DsbA_FrnE"/>
    <property type="match status" value="1"/>
</dbReference>
<dbReference type="InterPro" id="IPR036249">
    <property type="entry name" value="Thioredoxin-like_sf"/>
</dbReference>